<keyword evidence="4 9" id="KW-0812">Transmembrane</keyword>
<feature type="transmembrane region" description="Helical" evidence="9">
    <location>
        <begin position="310"/>
        <end position="329"/>
    </location>
</feature>
<dbReference type="NCBIfam" id="TIGR00879">
    <property type="entry name" value="SP"/>
    <property type="match status" value="1"/>
</dbReference>
<keyword evidence="6 9" id="KW-0472">Membrane</keyword>
<feature type="transmembrane region" description="Helical" evidence="9">
    <location>
        <begin position="442"/>
        <end position="460"/>
    </location>
</feature>
<dbReference type="SUPFAM" id="SSF103473">
    <property type="entry name" value="MFS general substrate transporter"/>
    <property type="match status" value="1"/>
</dbReference>
<name>A0A8H4PK01_9HYPO</name>
<evidence type="ECO:0000256" key="2">
    <source>
        <dbReference type="ARBA" id="ARBA00010992"/>
    </source>
</evidence>
<dbReference type="InterPro" id="IPR020846">
    <property type="entry name" value="MFS_dom"/>
</dbReference>
<evidence type="ECO:0000256" key="9">
    <source>
        <dbReference type="SAM" id="Phobius"/>
    </source>
</evidence>
<evidence type="ECO:0000256" key="4">
    <source>
        <dbReference type="ARBA" id="ARBA00022692"/>
    </source>
</evidence>
<gene>
    <name evidence="11" type="ORF">G6O67_007939</name>
</gene>
<feature type="transmembrane region" description="Helical" evidence="9">
    <location>
        <begin position="58"/>
        <end position="75"/>
    </location>
</feature>
<evidence type="ECO:0000256" key="6">
    <source>
        <dbReference type="ARBA" id="ARBA00023136"/>
    </source>
</evidence>
<reference evidence="11 12" key="1">
    <citation type="journal article" date="2020" name="Genome Biol. Evol.">
        <title>A new high-quality draft genome assembly of the Chinese cordyceps Ophiocordyceps sinensis.</title>
        <authorList>
            <person name="Shu R."/>
            <person name="Zhang J."/>
            <person name="Meng Q."/>
            <person name="Zhang H."/>
            <person name="Zhou G."/>
            <person name="Li M."/>
            <person name="Wu P."/>
            <person name="Zhao Y."/>
            <person name="Chen C."/>
            <person name="Qin Q."/>
        </authorList>
    </citation>
    <scope>NUCLEOTIDE SEQUENCE [LARGE SCALE GENOMIC DNA]</scope>
    <source>
        <strain evidence="11 12">IOZ07</strain>
    </source>
</reference>
<dbReference type="AlphaFoldDB" id="A0A8H4PK01"/>
<dbReference type="PANTHER" id="PTHR48022">
    <property type="entry name" value="PLASTIDIC GLUCOSE TRANSPORTER 4"/>
    <property type="match status" value="1"/>
</dbReference>
<evidence type="ECO:0000256" key="7">
    <source>
        <dbReference type="RuleBase" id="RU003346"/>
    </source>
</evidence>
<dbReference type="InterPro" id="IPR050360">
    <property type="entry name" value="MFS_Sugar_Transporters"/>
</dbReference>
<dbReference type="FunFam" id="1.20.1250.20:FF:000134">
    <property type="entry name" value="MFS sugar transporter protein"/>
    <property type="match status" value="1"/>
</dbReference>
<evidence type="ECO:0000259" key="10">
    <source>
        <dbReference type="PROSITE" id="PS50850"/>
    </source>
</evidence>
<dbReference type="PRINTS" id="PR00171">
    <property type="entry name" value="SUGRTRNSPORT"/>
</dbReference>
<dbReference type="Pfam" id="PF00083">
    <property type="entry name" value="Sugar_tr"/>
    <property type="match status" value="1"/>
</dbReference>
<keyword evidence="12" id="KW-1185">Reference proteome</keyword>
<feature type="transmembrane region" description="Helical" evidence="9">
    <location>
        <begin position="185"/>
        <end position="209"/>
    </location>
</feature>
<dbReference type="EMBL" id="JAAVMX010000009">
    <property type="protein sequence ID" value="KAF4504491.1"/>
    <property type="molecule type" value="Genomic_DNA"/>
</dbReference>
<feature type="transmembrane region" description="Helical" evidence="9">
    <location>
        <begin position="276"/>
        <end position="298"/>
    </location>
</feature>
<dbReference type="PROSITE" id="PS50850">
    <property type="entry name" value="MFS"/>
    <property type="match status" value="1"/>
</dbReference>
<dbReference type="InterPro" id="IPR036259">
    <property type="entry name" value="MFS_trans_sf"/>
</dbReference>
<feature type="transmembrane region" description="Helical" evidence="9">
    <location>
        <begin position="120"/>
        <end position="141"/>
    </location>
</feature>
<feature type="transmembrane region" description="Helical" evidence="9">
    <location>
        <begin position="341"/>
        <end position="364"/>
    </location>
</feature>
<evidence type="ECO:0000256" key="5">
    <source>
        <dbReference type="ARBA" id="ARBA00022989"/>
    </source>
</evidence>
<evidence type="ECO:0000256" key="3">
    <source>
        <dbReference type="ARBA" id="ARBA00022448"/>
    </source>
</evidence>
<feature type="transmembrane region" description="Helical" evidence="9">
    <location>
        <begin position="153"/>
        <end position="173"/>
    </location>
</feature>
<dbReference type="InterPro" id="IPR005828">
    <property type="entry name" value="MFS_sugar_transport-like"/>
</dbReference>
<feature type="domain" description="Major facilitator superfamily (MFS) profile" evidence="10">
    <location>
        <begin position="17"/>
        <end position="464"/>
    </location>
</feature>
<feature type="transmembrane region" description="Helical" evidence="9">
    <location>
        <begin position="14"/>
        <end position="38"/>
    </location>
</feature>
<comment type="similarity">
    <text evidence="2 7">Belongs to the major facilitator superfamily. Sugar transporter (TC 2.A.1.1) family.</text>
</comment>
<dbReference type="InterPro" id="IPR005829">
    <property type="entry name" value="Sugar_transporter_CS"/>
</dbReference>
<evidence type="ECO:0000256" key="8">
    <source>
        <dbReference type="SAM" id="MobiDB-lite"/>
    </source>
</evidence>
<dbReference type="Gene3D" id="1.20.1250.20">
    <property type="entry name" value="MFS general substrate transporter like domains"/>
    <property type="match status" value="1"/>
</dbReference>
<comment type="subcellular location">
    <subcellularLocation>
        <location evidence="1">Membrane</location>
        <topology evidence="1">Multi-pass membrane protein</topology>
    </subcellularLocation>
</comment>
<keyword evidence="3 7" id="KW-0813">Transport</keyword>
<protein>
    <recommendedName>
        <fullName evidence="10">Major facilitator superfamily (MFS) profile domain-containing protein</fullName>
    </recommendedName>
</protein>
<feature type="transmembrane region" description="Helical" evidence="9">
    <location>
        <begin position="87"/>
        <end position="108"/>
    </location>
</feature>
<keyword evidence="5 9" id="KW-1133">Transmembrane helix</keyword>
<sequence>MARLAAPAPGSRRLYALCLHFAVGASIWGYNIGVLSSILVHPGWRAALGSPSASQRGVVTAVYYVGTFVSYVALAHPLADWLGRRRAALVGTGVLCVGAGLMAGAGAGAGPARAALGVTVFGRLVCGLGAGMVSTTVPLYQSEVSPAKERGKFVTMNHVGFITGLATGLWVGYGMTFWTGPRGDYWGWRVSMLLQLAPAIFFAAGLLFVPETPRWLVQKGRPELAARVLDRLREGTGPPGATAAELAAMRADVEARPARDSAALALFRRPMLRARLWRAFALQFMAQLCGATAIKYYLPTLLRALGLSTRLALMAGAIEMTAKIGMTVVEMWAIDALGRRACLVGGCLVMGVSMLINGVLPLAYPGNVNKAADAACIAFIFIYAMGYSLGLGPAAWVYSSEIFPTSVRARGLNLAASGGAIGSIIVAQIWPVGVANLGSRIYFFFMAVNLLCAPIIWFLYPETKGRALEDMDDLFGKSVPRHAAVPSDPATTVAHRTRPHGAGGDVTQSSSQHSAEEGAQLLR</sequence>
<comment type="caution">
    <text evidence="11">The sequence shown here is derived from an EMBL/GenBank/DDBJ whole genome shotgun (WGS) entry which is preliminary data.</text>
</comment>
<evidence type="ECO:0000256" key="1">
    <source>
        <dbReference type="ARBA" id="ARBA00004141"/>
    </source>
</evidence>
<feature type="transmembrane region" description="Helical" evidence="9">
    <location>
        <begin position="411"/>
        <end position="430"/>
    </location>
</feature>
<dbReference type="OrthoDB" id="6612291at2759"/>
<dbReference type="InterPro" id="IPR003663">
    <property type="entry name" value="Sugar/inositol_transpt"/>
</dbReference>
<dbReference type="GO" id="GO:0016020">
    <property type="term" value="C:membrane"/>
    <property type="evidence" value="ECO:0007669"/>
    <property type="project" value="UniProtKB-SubCell"/>
</dbReference>
<feature type="region of interest" description="Disordered" evidence="8">
    <location>
        <begin position="482"/>
        <end position="523"/>
    </location>
</feature>
<evidence type="ECO:0000313" key="11">
    <source>
        <dbReference type="EMBL" id="KAF4504491.1"/>
    </source>
</evidence>
<dbReference type="GO" id="GO:0005351">
    <property type="term" value="F:carbohydrate:proton symporter activity"/>
    <property type="evidence" value="ECO:0007669"/>
    <property type="project" value="TreeGrafter"/>
</dbReference>
<dbReference type="Proteomes" id="UP000557566">
    <property type="component" value="Unassembled WGS sequence"/>
</dbReference>
<dbReference type="PROSITE" id="PS00217">
    <property type="entry name" value="SUGAR_TRANSPORT_2"/>
    <property type="match status" value="1"/>
</dbReference>
<accession>A0A8H4PK01</accession>
<feature type="transmembrane region" description="Helical" evidence="9">
    <location>
        <begin position="376"/>
        <end position="399"/>
    </location>
</feature>
<organism evidence="11 12">
    <name type="scientific">Ophiocordyceps sinensis</name>
    <dbReference type="NCBI Taxonomy" id="72228"/>
    <lineage>
        <taxon>Eukaryota</taxon>
        <taxon>Fungi</taxon>
        <taxon>Dikarya</taxon>
        <taxon>Ascomycota</taxon>
        <taxon>Pezizomycotina</taxon>
        <taxon>Sordariomycetes</taxon>
        <taxon>Hypocreomycetidae</taxon>
        <taxon>Hypocreales</taxon>
        <taxon>Ophiocordycipitaceae</taxon>
        <taxon>Ophiocordyceps</taxon>
    </lineage>
</organism>
<evidence type="ECO:0000313" key="12">
    <source>
        <dbReference type="Proteomes" id="UP000557566"/>
    </source>
</evidence>
<proteinExistence type="inferred from homology"/>
<dbReference type="PANTHER" id="PTHR48022:SF14">
    <property type="entry name" value="MAJOR FACILITATOR SUPERFAMILY (MFS) PROFILE DOMAIN-CONTAINING PROTEIN-RELATED"/>
    <property type="match status" value="1"/>
</dbReference>